<dbReference type="EMBL" id="CM045767">
    <property type="protein sequence ID" value="KAI7996726.1"/>
    <property type="molecule type" value="Genomic_DNA"/>
</dbReference>
<keyword evidence="2" id="KW-1185">Reference proteome</keyword>
<organism evidence="1 2">
    <name type="scientific">Camellia lanceoleosa</name>
    <dbReference type="NCBI Taxonomy" id="1840588"/>
    <lineage>
        <taxon>Eukaryota</taxon>
        <taxon>Viridiplantae</taxon>
        <taxon>Streptophyta</taxon>
        <taxon>Embryophyta</taxon>
        <taxon>Tracheophyta</taxon>
        <taxon>Spermatophyta</taxon>
        <taxon>Magnoliopsida</taxon>
        <taxon>eudicotyledons</taxon>
        <taxon>Gunneridae</taxon>
        <taxon>Pentapetalae</taxon>
        <taxon>asterids</taxon>
        <taxon>Ericales</taxon>
        <taxon>Theaceae</taxon>
        <taxon>Camellia</taxon>
    </lineage>
</organism>
<evidence type="ECO:0000313" key="2">
    <source>
        <dbReference type="Proteomes" id="UP001060215"/>
    </source>
</evidence>
<keyword evidence="1" id="KW-0808">Transferase</keyword>
<comment type="caution">
    <text evidence="1">The sequence shown here is derived from an EMBL/GenBank/DDBJ whole genome shotgun (WGS) entry which is preliminary data.</text>
</comment>
<gene>
    <name evidence="1" type="ORF">LOK49_LG10G01619</name>
</gene>
<accession>A0ACC0GAR3</accession>
<proteinExistence type="predicted"/>
<sequence length="152" mass="17053">MQMEPQVSLGCEPCLHPEKILIKDVSSAVKKQTLQLAAWTHQEEESFFIVLRQVGKAFFADMGGNVGHLHKLLGIESSSQFVNKLRYATEGARDIMDRTCANLPWQVWLEVDGKDIPIPKDAEGLIVLNIGSYMGGVDLSQNDYEHDHNFNL</sequence>
<protein>
    <submittedName>
        <fullName evidence="1">Diacylglycerol kinase 2</fullName>
    </submittedName>
</protein>
<keyword evidence="1" id="KW-0418">Kinase</keyword>
<evidence type="ECO:0000313" key="1">
    <source>
        <dbReference type="EMBL" id="KAI7996726.1"/>
    </source>
</evidence>
<reference evidence="1 2" key="1">
    <citation type="journal article" date="2022" name="Plant J.">
        <title>Chromosome-level genome of Camellia lanceoleosa provides a valuable resource for understanding genome evolution and self-incompatibility.</title>
        <authorList>
            <person name="Gong W."/>
            <person name="Xiao S."/>
            <person name="Wang L."/>
            <person name="Liao Z."/>
            <person name="Chang Y."/>
            <person name="Mo W."/>
            <person name="Hu G."/>
            <person name="Li W."/>
            <person name="Zhao G."/>
            <person name="Zhu H."/>
            <person name="Hu X."/>
            <person name="Ji K."/>
            <person name="Xiang X."/>
            <person name="Song Q."/>
            <person name="Yuan D."/>
            <person name="Jin S."/>
            <person name="Zhang L."/>
        </authorList>
    </citation>
    <scope>NUCLEOTIDE SEQUENCE [LARGE SCALE GENOMIC DNA]</scope>
    <source>
        <strain evidence="1">SQ_2022a</strain>
    </source>
</reference>
<name>A0ACC0GAR3_9ERIC</name>
<dbReference type="Proteomes" id="UP001060215">
    <property type="component" value="Chromosome 10"/>
</dbReference>